<gene>
    <name evidence="1" type="ORF">L1987_52226</name>
</gene>
<protein>
    <submittedName>
        <fullName evidence="1">Uncharacterized protein</fullName>
    </submittedName>
</protein>
<comment type="caution">
    <text evidence="1">The sequence shown here is derived from an EMBL/GenBank/DDBJ whole genome shotgun (WGS) entry which is preliminary data.</text>
</comment>
<evidence type="ECO:0000313" key="1">
    <source>
        <dbReference type="EMBL" id="KAI3761804.1"/>
    </source>
</evidence>
<accession>A0ACB9ES83</accession>
<evidence type="ECO:0000313" key="2">
    <source>
        <dbReference type="Proteomes" id="UP001056120"/>
    </source>
</evidence>
<dbReference type="EMBL" id="CM042034">
    <property type="protein sequence ID" value="KAI3761804.1"/>
    <property type="molecule type" value="Genomic_DNA"/>
</dbReference>
<name>A0ACB9ES83_9ASTR</name>
<reference evidence="2" key="1">
    <citation type="journal article" date="2022" name="Mol. Ecol. Resour.">
        <title>The genomes of chicory, endive, great burdock and yacon provide insights into Asteraceae palaeo-polyploidization history and plant inulin production.</title>
        <authorList>
            <person name="Fan W."/>
            <person name="Wang S."/>
            <person name="Wang H."/>
            <person name="Wang A."/>
            <person name="Jiang F."/>
            <person name="Liu H."/>
            <person name="Zhao H."/>
            <person name="Xu D."/>
            <person name="Zhang Y."/>
        </authorList>
    </citation>
    <scope>NUCLEOTIDE SEQUENCE [LARGE SCALE GENOMIC DNA]</scope>
    <source>
        <strain evidence="2">cv. Yunnan</strain>
    </source>
</reference>
<proteinExistence type="predicted"/>
<organism evidence="1 2">
    <name type="scientific">Smallanthus sonchifolius</name>
    <dbReference type="NCBI Taxonomy" id="185202"/>
    <lineage>
        <taxon>Eukaryota</taxon>
        <taxon>Viridiplantae</taxon>
        <taxon>Streptophyta</taxon>
        <taxon>Embryophyta</taxon>
        <taxon>Tracheophyta</taxon>
        <taxon>Spermatophyta</taxon>
        <taxon>Magnoliopsida</taxon>
        <taxon>eudicotyledons</taxon>
        <taxon>Gunneridae</taxon>
        <taxon>Pentapetalae</taxon>
        <taxon>asterids</taxon>
        <taxon>campanulids</taxon>
        <taxon>Asterales</taxon>
        <taxon>Asteraceae</taxon>
        <taxon>Asteroideae</taxon>
        <taxon>Heliantheae alliance</taxon>
        <taxon>Millerieae</taxon>
        <taxon>Smallanthus</taxon>
    </lineage>
</organism>
<keyword evidence="2" id="KW-1185">Reference proteome</keyword>
<dbReference type="Proteomes" id="UP001056120">
    <property type="component" value="Linkage Group LG17"/>
</dbReference>
<sequence length="581" mass="66062">MDDAASEKLHSLKSLNAMLVKETVERRQQVDSLVQSNTYLESEVNRSVMENDSFWSEMNATAEKAVALEIERGVAVVFMTAQVNRLAEERRETEKLNREKELEIADLNRRLEQLLVQIDEQRGVETDRDEIRVRLDARIHEVNELVSKVTKAEENEARVLTEVGELKRKCDGLTVENAANEKRIESVMREKEDIRTSLVETNGLVAKLRGDIARLVEEKNAIADEKNAQDGRNSELQVKVDELKKLVEGLRVEERELVEKIAVLEEKYAASSRNEVEMKVEIDRLVEEKKESERRVERLGEEKGLVAKDLEDVVKELKQQKLSLERVVEEKTELESAKMQRESEIVKMNEELHAFKDMVSSLEQSRDSQIEKVKELEVEAGSCKSSLDQVEMERDEALKQLNEEKTITTDFKQTVTRMEEEMEDLNENLATFTCETGKHLGEKKVLEDQCTGLVKEVADLEAKFAESRMEFDGKVGAAEAKLNRVLNILKRTVMVCDGNSDDGDQENGEEEGIKEHVAGIEAIKRAFKDKESRLEEMKVKLELVESSAAEARKEKSFWTMVSSATTLTAAAACLAFVAKAH</sequence>
<reference evidence="1 2" key="2">
    <citation type="journal article" date="2022" name="Mol. Ecol. Resour.">
        <title>The genomes of chicory, endive, great burdock and yacon provide insights into Asteraceae paleo-polyploidization history and plant inulin production.</title>
        <authorList>
            <person name="Fan W."/>
            <person name="Wang S."/>
            <person name="Wang H."/>
            <person name="Wang A."/>
            <person name="Jiang F."/>
            <person name="Liu H."/>
            <person name="Zhao H."/>
            <person name="Xu D."/>
            <person name="Zhang Y."/>
        </authorList>
    </citation>
    <scope>NUCLEOTIDE SEQUENCE [LARGE SCALE GENOMIC DNA]</scope>
    <source>
        <strain evidence="2">cv. Yunnan</strain>
        <tissue evidence="1">Leaves</tissue>
    </source>
</reference>